<dbReference type="InterPro" id="IPR000485">
    <property type="entry name" value="AsnC-type_HTH_dom"/>
</dbReference>
<dbReference type="PANTHER" id="PTHR43413:SF4">
    <property type="entry name" value="HTH-TYPE TRANSCRIPTIONAL REGULATOR LYSM"/>
    <property type="match status" value="1"/>
</dbReference>
<dbReference type="InterPro" id="IPR050684">
    <property type="entry name" value="HTH-Siroheme_Decarb"/>
</dbReference>
<reference evidence="5 6" key="1">
    <citation type="submission" date="2015-10" db="EMBL/GenBank/DDBJ databases">
        <title>Draft genome sequence of Thermococcus celericrescens strain DSM 17994.</title>
        <authorList>
            <person name="Hong S.-J."/>
            <person name="Park C.-E."/>
            <person name="Shin J.-H."/>
        </authorList>
    </citation>
    <scope>NUCLEOTIDE SEQUENCE [LARGE SCALE GENOMIC DNA]</scope>
    <source>
        <strain evidence="5 6">DSM 17994</strain>
    </source>
</reference>
<dbReference type="PANTHER" id="PTHR43413">
    <property type="entry name" value="TRANSCRIPTIONAL REGULATOR, ASNC FAMILY"/>
    <property type="match status" value="1"/>
</dbReference>
<feature type="domain" description="HTH asnC-type" evidence="4">
    <location>
        <begin position="156"/>
        <end position="215"/>
    </location>
</feature>
<dbReference type="OrthoDB" id="14434at2157"/>
<keyword evidence="3" id="KW-0804">Transcription</keyword>
<evidence type="ECO:0000256" key="2">
    <source>
        <dbReference type="ARBA" id="ARBA00023125"/>
    </source>
</evidence>
<gene>
    <name evidence="5" type="ORF">APY94_07525</name>
</gene>
<organism evidence="5 6">
    <name type="scientific">Thermococcus celericrescens</name>
    <dbReference type="NCBI Taxonomy" id="227598"/>
    <lineage>
        <taxon>Archaea</taxon>
        <taxon>Methanobacteriati</taxon>
        <taxon>Methanobacteriota</taxon>
        <taxon>Thermococci</taxon>
        <taxon>Thermococcales</taxon>
        <taxon>Thermococcaceae</taxon>
        <taxon>Thermococcus</taxon>
    </lineage>
</organism>
<dbReference type="AlphaFoldDB" id="A0A124EBA1"/>
<dbReference type="EMBL" id="LLYW01000025">
    <property type="protein sequence ID" value="KUH33110.1"/>
    <property type="molecule type" value="Genomic_DNA"/>
</dbReference>
<dbReference type="Gene3D" id="1.10.10.10">
    <property type="entry name" value="Winged helix-like DNA-binding domain superfamily/Winged helix DNA-binding domain"/>
    <property type="match status" value="1"/>
</dbReference>
<keyword evidence="6" id="KW-1185">Reference proteome</keyword>
<evidence type="ECO:0000259" key="4">
    <source>
        <dbReference type="PROSITE" id="PS50956"/>
    </source>
</evidence>
<dbReference type="InterPro" id="IPR019888">
    <property type="entry name" value="Tscrpt_reg_AsnC-like"/>
</dbReference>
<proteinExistence type="predicted"/>
<evidence type="ECO:0000313" key="6">
    <source>
        <dbReference type="Proteomes" id="UP000053462"/>
    </source>
</evidence>
<accession>A0A124EBA1</accession>
<comment type="caution">
    <text evidence="5">The sequence shown here is derived from an EMBL/GenBank/DDBJ whole genome shotgun (WGS) entry which is preliminary data.</text>
</comment>
<evidence type="ECO:0000313" key="5">
    <source>
        <dbReference type="EMBL" id="KUH33110.1"/>
    </source>
</evidence>
<dbReference type="Proteomes" id="UP000053462">
    <property type="component" value="Unassembled WGS sequence"/>
</dbReference>
<dbReference type="InterPro" id="IPR011991">
    <property type="entry name" value="ArsR-like_HTH"/>
</dbReference>
<protein>
    <submittedName>
        <fullName evidence="5">Transcriptional regulator</fullName>
    </submittedName>
</protein>
<keyword evidence="1" id="KW-0805">Transcription regulation</keyword>
<dbReference type="Pfam" id="PF13412">
    <property type="entry name" value="HTH_24"/>
    <property type="match status" value="1"/>
</dbReference>
<evidence type="ECO:0000256" key="1">
    <source>
        <dbReference type="ARBA" id="ARBA00023015"/>
    </source>
</evidence>
<dbReference type="SMART" id="SM00344">
    <property type="entry name" value="HTH_ASNC"/>
    <property type="match status" value="1"/>
</dbReference>
<dbReference type="RefSeq" id="WP_058939044.1">
    <property type="nucleotide sequence ID" value="NZ_LLYW01000025.1"/>
</dbReference>
<dbReference type="GO" id="GO:0043565">
    <property type="term" value="F:sequence-specific DNA binding"/>
    <property type="evidence" value="ECO:0007669"/>
    <property type="project" value="InterPro"/>
</dbReference>
<sequence length="305" mass="35975">MTEPVMSELEFLVEILDRYPMESLKKIAKSEGIDYYRLKRLYDKYYGKYLTVSASYNVKKIGLRSFITFLSVPSDKIMEVAYRLMKNPFVSYANPAFGFKNGFSIVFHIPDKQRKLIGEMLSKYSDDYEYYEVRVYPYSGDDNFGDWYLSHDYAVLMDILKWDARTPITEIARRLGKSRPTIRYMINRLQDEGIIRRFVPLVDVNVHDRAVIGLAKDLDETILEKFKEYEITVGVLPGYGYLLEWFFSSKEDMGSKILEFSGYVEKLLIEYIDPIFKELNDNNLRDRYSRMIKEDGSGYRSILEF</sequence>
<evidence type="ECO:0000256" key="3">
    <source>
        <dbReference type="ARBA" id="ARBA00023163"/>
    </source>
</evidence>
<keyword evidence="2" id="KW-0238">DNA-binding</keyword>
<dbReference type="STRING" id="227598.APY94_07525"/>
<dbReference type="CDD" id="cd00090">
    <property type="entry name" value="HTH_ARSR"/>
    <property type="match status" value="1"/>
</dbReference>
<dbReference type="PROSITE" id="PS50956">
    <property type="entry name" value="HTH_ASNC_2"/>
    <property type="match status" value="1"/>
</dbReference>
<dbReference type="InterPro" id="IPR036388">
    <property type="entry name" value="WH-like_DNA-bd_sf"/>
</dbReference>
<dbReference type="InterPro" id="IPR036390">
    <property type="entry name" value="WH_DNA-bd_sf"/>
</dbReference>
<name>A0A124EBA1_9EURY</name>
<dbReference type="SUPFAM" id="SSF46785">
    <property type="entry name" value="Winged helix' DNA-binding domain"/>
    <property type="match status" value="1"/>
</dbReference>